<dbReference type="OrthoDB" id="188276at2759"/>
<dbReference type="GO" id="GO:0005525">
    <property type="term" value="F:GTP binding"/>
    <property type="evidence" value="ECO:0007669"/>
    <property type="project" value="InterPro"/>
</dbReference>
<dbReference type="PANTHER" id="PTHR42714">
    <property type="entry name" value="TRNA MODIFICATION GTPASE GTPBP3"/>
    <property type="match status" value="1"/>
</dbReference>
<dbReference type="InterPro" id="IPR027368">
    <property type="entry name" value="MnmE_dom2"/>
</dbReference>
<comment type="caution">
    <text evidence="2">The sequence shown here is derived from an EMBL/GenBank/DDBJ whole genome shotgun (WGS) entry which is preliminary data.</text>
</comment>
<dbReference type="SUPFAM" id="SSF52540">
    <property type="entry name" value="P-loop containing nucleoside triphosphate hydrolases"/>
    <property type="match status" value="1"/>
</dbReference>
<dbReference type="Gene3D" id="3.40.50.300">
    <property type="entry name" value="P-loop containing nucleotide triphosphate hydrolases"/>
    <property type="match status" value="1"/>
</dbReference>
<dbReference type="GO" id="GO:0002098">
    <property type="term" value="P:tRNA wobble uridine modification"/>
    <property type="evidence" value="ECO:0007669"/>
    <property type="project" value="TreeGrafter"/>
</dbReference>
<dbReference type="AlphaFoldDB" id="A0A7J0GGU7"/>
<evidence type="ECO:0000313" key="2">
    <source>
        <dbReference type="EMBL" id="GFZ10026.1"/>
    </source>
</evidence>
<dbReference type="EMBL" id="BJWL01000021">
    <property type="protein sequence ID" value="GFZ10026.1"/>
    <property type="molecule type" value="Genomic_DNA"/>
</dbReference>
<accession>A0A7J0GGU7</accession>
<protein>
    <submittedName>
        <fullName evidence="2">tRNA modification GTPase</fullName>
    </submittedName>
</protein>
<dbReference type="CDD" id="cd04164">
    <property type="entry name" value="trmE"/>
    <property type="match status" value="1"/>
</dbReference>
<evidence type="ECO:0000259" key="1">
    <source>
        <dbReference type="Pfam" id="PF01926"/>
    </source>
</evidence>
<dbReference type="InterPro" id="IPR027417">
    <property type="entry name" value="P-loop_NTPase"/>
</dbReference>
<feature type="domain" description="G" evidence="1">
    <location>
        <begin position="201"/>
        <end position="295"/>
    </location>
</feature>
<organism evidence="2 3">
    <name type="scientific">Actinidia rufa</name>
    <dbReference type="NCBI Taxonomy" id="165716"/>
    <lineage>
        <taxon>Eukaryota</taxon>
        <taxon>Viridiplantae</taxon>
        <taxon>Streptophyta</taxon>
        <taxon>Embryophyta</taxon>
        <taxon>Tracheophyta</taxon>
        <taxon>Spermatophyta</taxon>
        <taxon>Magnoliopsida</taxon>
        <taxon>eudicotyledons</taxon>
        <taxon>Gunneridae</taxon>
        <taxon>Pentapetalae</taxon>
        <taxon>asterids</taxon>
        <taxon>Ericales</taxon>
        <taxon>Actinidiaceae</taxon>
        <taxon>Actinidia</taxon>
    </lineage>
</organism>
<dbReference type="GO" id="GO:0005829">
    <property type="term" value="C:cytosol"/>
    <property type="evidence" value="ECO:0007669"/>
    <property type="project" value="TreeGrafter"/>
</dbReference>
<dbReference type="Gene3D" id="1.20.120.430">
    <property type="entry name" value="tRNA modification GTPase MnmE domain 2"/>
    <property type="match status" value="1"/>
</dbReference>
<keyword evidence="3" id="KW-1185">Reference proteome</keyword>
<reference evidence="2 3" key="1">
    <citation type="submission" date="2019-07" db="EMBL/GenBank/DDBJ databases">
        <title>De Novo Assembly of kiwifruit Actinidia rufa.</title>
        <authorList>
            <person name="Sugita-Konishi S."/>
            <person name="Sato K."/>
            <person name="Mori E."/>
            <person name="Abe Y."/>
            <person name="Kisaki G."/>
            <person name="Hamano K."/>
            <person name="Suezawa K."/>
            <person name="Otani M."/>
            <person name="Fukuda T."/>
            <person name="Manabe T."/>
            <person name="Gomi K."/>
            <person name="Tabuchi M."/>
            <person name="Akimitsu K."/>
            <person name="Kataoka I."/>
        </authorList>
    </citation>
    <scope>NUCLEOTIDE SEQUENCE [LARGE SCALE GENOMIC DNA]</scope>
    <source>
        <strain evidence="3">cv. Fuchu</strain>
    </source>
</reference>
<gene>
    <name evidence="2" type="ORF">Acr_21g0006250</name>
</gene>
<dbReference type="Pfam" id="PF01926">
    <property type="entry name" value="MMR_HSR1"/>
    <property type="match status" value="1"/>
</dbReference>
<proteinExistence type="predicted"/>
<dbReference type="InterPro" id="IPR006073">
    <property type="entry name" value="GTP-bd"/>
</dbReference>
<evidence type="ECO:0000313" key="3">
    <source>
        <dbReference type="Proteomes" id="UP000585474"/>
    </source>
</evidence>
<name>A0A7J0GGU7_9ERIC</name>
<dbReference type="PANTHER" id="PTHR42714:SF2">
    <property type="entry name" value="TRNA MODIFICATION GTPASE GTPBP3, MITOCHONDRIAL"/>
    <property type="match status" value="1"/>
</dbReference>
<dbReference type="GO" id="GO:0030488">
    <property type="term" value="P:tRNA methylation"/>
    <property type="evidence" value="ECO:0007669"/>
    <property type="project" value="TreeGrafter"/>
</dbReference>
<dbReference type="Proteomes" id="UP000585474">
    <property type="component" value="Unassembled WGS sequence"/>
</dbReference>
<sequence>MTRLPAFPSLLNDVCRCRARPTPAIASFFPHHFSLLNFKRLSLLFSRSPEVNAGTHERRAIGTECGVFGPGRVEFEHHCGHCHFVGWSTGCGGDCEAFEPIGRGYCCPNLSSWDEEEEEKEGLRLAAGKPCCGGFSSLVKSLRTQCIELLTEIEARLDFDDEMPPLDLNLIMGKIHVMSSKVGNVLETANFDKLLQSGLQLAIIGRPNVGKSSLLNAWSKSERAIVTEIAGTTRDVVEAGISVCGISVSLLDTAAGVERSEAVAMGADVIIFTVKAPDGWTREDARLLDRIQSNKVSQVYQFSHPLPYTLF</sequence>
<dbReference type="InterPro" id="IPR031168">
    <property type="entry name" value="G_TrmE"/>
</dbReference>